<keyword evidence="3" id="KW-1133">Transmembrane helix</keyword>
<name>A0A436ZNV8_ARTFL</name>
<dbReference type="STRING" id="97331.A0A436ZNV8"/>
<dbReference type="VEuPathDB" id="FungiDB:DFL_008482"/>
<evidence type="ECO:0000313" key="5">
    <source>
        <dbReference type="EMBL" id="RVD80587.1"/>
    </source>
</evidence>
<accession>A0A436ZNV8</accession>
<dbReference type="InterPro" id="IPR029058">
    <property type="entry name" value="AB_hydrolase_fold"/>
</dbReference>
<dbReference type="GeneID" id="93590793"/>
<dbReference type="GO" id="GO:0016787">
    <property type="term" value="F:hydrolase activity"/>
    <property type="evidence" value="ECO:0007669"/>
    <property type="project" value="UniProtKB-KW"/>
</dbReference>
<comment type="caution">
    <text evidence="5">The sequence shown here is derived from an EMBL/GenBank/DDBJ whole genome shotgun (WGS) entry which is preliminary data.</text>
</comment>
<evidence type="ECO:0000313" key="6">
    <source>
        <dbReference type="Proteomes" id="UP000283090"/>
    </source>
</evidence>
<keyword evidence="3" id="KW-0472">Membrane</keyword>
<keyword evidence="1" id="KW-0378">Hydrolase</keyword>
<feature type="transmembrane region" description="Helical" evidence="3">
    <location>
        <begin position="6"/>
        <end position="35"/>
    </location>
</feature>
<sequence length="451" mass="49828">MGLASFVRTAVTTVIGIVSLNLFVLGAASTGAFVLPVGKKKKEARLQAQSELWDLSAQPLPGFHHKFFEAADGVNLHYVEGGDTSPGSPLVIFIHGFPDSWFVWHHQLSAPAIQQKAHLIAVDLPGYGGSDSFPRASATAILSSIASFIIAQKEKKTRETCILVTHDWGSIVGFRLASEAGFLFTRCIILNALHPSLAVENMTRATSNASRMLQTYVRHPTNFALIQSAFRSVKPFLTQLKCSYYVSVFLLPRPLARQLYKMGDFWFLRLLSRVSKFPNEEAFLASSFGPSKSSADGYPAAILARQSVNKRADDKIAYYRDGLALGKWKKPENIQLLAAASETNSGSTGVLEQKEGSFKCPVTIIYGARDTAFHRRFCFEGLEEYLLPSKGKTGKSYLVCFPRGGHWTMVSSPGRETIEMLIESELNGIDGEEMKERVWAADKDVKFEIEK</sequence>
<dbReference type="AlphaFoldDB" id="A0A436ZNV8"/>
<proteinExistence type="inferred from homology"/>
<dbReference type="InterPro" id="IPR000639">
    <property type="entry name" value="Epox_hydrolase-like"/>
</dbReference>
<evidence type="ECO:0000256" key="1">
    <source>
        <dbReference type="ARBA" id="ARBA00022801"/>
    </source>
</evidence>
<organism evidence="5 6">
    <name type="scientific">Arthrobotrys flagrans</name>
    <name type="common">Nematode-trapping fungus</name>
    <name type="synonym">Trichothecium flagrans</name>
    <dbReference type="NCBI Taxonomy" id="97331"/>
    <lineage>
        <taxon>Eukaryota</taxon>
        <taxon>Fungi</taxon>
        <taxon>Dikarya</taxon>
        <taxon>Ascomycota</taxon>
        <taxon>Pezizomycotina</taxon>
        <taxon>Orbiliomycetes</taxon>
        <taxon>Orbiliales</taxon>
        <taxon>Orbiliaceae</taxon>
        <taxon>Arthrobotrys</taxon>
    </lineage>
</organism>
<keyword evidence="6" id="KW-1185">Reference proteome</keyword>
<gene>
    <name evidence="5" type="ORF">DFL_008482</name>
</gene>
<dbReference type="InterPro" id="IPR000073">
    <property type="entry name" value="AB_hydrolase_1"/>
</dbReference>
<reference evidence="5 6" key="1">
    <citation type="submission" date="2019-01" db="EMBL/GenBank/DDBJ databases">
        <title>Intercellular communication is required for trap formation in the nematode-trapping fungus Duddingtonia flagrans.</title>
        <authorList>
            <person name="Youssar L."/>
            <person name="Wernet V."/>
            <person name="Hensel N."/>
            <person name="Hildebrandt H.-G."/>
            <person name="Fischer R."/>
        </authorList>
    </citation>
    <scope>NUCLEOTIDE SEQUENCE [LARGE SCALE GENOMIC DNA]</scope>
    <source>
        <strain evidence="5 6">CBS H-5679</strain>
    </source>
</reference>
<dbReference type="RefSeq" id="XP_067486131.1">
    <property type="nucleotide sequence ID" value="XM_067638222.1"/>
</dbReference>
<dbReference type="OrthoDB" id="6431331at2759"/>
<dbReference type="PANTHER" id="PTHR43329">
    <property type="entry name" value="EPOXIDE HYDROLASE"/>
    <property type="match status" value="1"/>
</dbReference>
<evidence type="ECO:0000256" key="3">
    <source>
        <dbReference type="SAM" id="Phobius"/>
    </source>
</evidence>
<evidence type="ECO:0000256" key="2">
    <source>
        <dbReference type="ARBA" id="ARBA00038334"/>
    </source>
</evidence>
<feature type="domain" description="AB hydrolase-1" evidence="4">
    <location>
        <begin position="89"/>
        <end position="409"/>
    </location>
</feature>
<dbReference type="Proteomes" id="UP000283090">
    <property type="component" value="Unassembled WGS sequence"/>
</dbReference>
<dbReference type="SUPFAM" id="SSF53474">
    <property type="entry name" value="alpha/beta-Hydrolases"/>
    <property type="match status" value="1"/>
</dbReference>
<dbReference type="Gene3D" id="3.40.50.1820">
    <property type="entry name" value="alpha/beta hydrolase"/>
    <property type="match status" value="1"/>
</dbReference>
<keyword evidence="3" id="KW-0812">Transmembrane</keyword>
<dbReference type="PRINTS" id="PR00412">
    <property type="entry name" value="EPOXHYDRLASE"/>
</dbReference>
<dbReference type="Pfam" id="PF00561">
    <property type="entry name" value="Abhydrolase_1"/>
    <property type="match status" value="1"/>
</dbReference>
<evidence type="ECO:0000259" key="4">
    <source>
        <dbReference type="Pfam" id="PF00561"/>
    </source>
</evidence>
<protein>
    <recommendedName>
        <fullName evidence="4">AB hydrolase-1 domain-containing protein</fullName>
    </recommendedName>
</protein>
<dbReference type="EMBL" id="SAEB01000012">
    <property type="protein sequence ID" value="RVD80587.1"/>
    <property type="molecule type" value="Genomic_DNA"/>
</dbReference>
<comment type="similarity">
    <text evidence="2">Belongs to the AB hydrolase superfamily. Epoxide hydrolase family.</text>
</comment>